<dbReference type="InterPro" id="IPR016067">
    <property type="entry name" value="S-AdoMet_deCO2ase_core"/>
</dbReference>
<dbReference type="InterPro" id="IPR017716">
    <property type="entry name" value="S-AdoMet_deCOase_pro-enz"/>
</dbReference>
<proteinExistence type="inferred from homology"/>
<dbReference type="EMBL" id="MH412654">
    <property type="protein sequence ID" value="AXQ70557.1"/>
    <property type="molecule type" value="Genomic_DNA"/>
</dbReference>
<reference evidence="10" key="1">
    <citation type="submission" date="2018-05" db="EMBL/GenBank/DDBJ databases">
        <authorList>
            <person name="You S."/>
        </authorList>
    </citation>
    <scope>NUCLEOTIDE SEQUENCE [LARGE SCALE GENOMIC DNA]</scope>
</reference>
<evidence type="ECO:0000256" key="3">
    <source>
        <dbReference type="ARBA" id="ARBA00022813"/>
    </source>
</evidence>
<keyword evidence="5" id="KW-0865">Zymogen</keyword>
<organism evidence="9 10">
    <name type="scientific">Synechococcus phage S-T4</name>
    <dbReference type="NCBI Taxonomy" id="2268578"/>
    <lineage>
        <taxon>Viruses</taxon>
        <taxon>Duplodnaviria</taxon>
        <taxon>Heunggongvirae</taxon>
        <taxon>Uroviricota</taxon>
        <taxon>Caudoviricetes</taxon>
        <taxon>Pantevenvirales</taxon>
        <taxon>Kyanoviridae</taxon>
        <taxon>Tamkungvirus</taxon>
        <taxon>Tamkungvirus ST4</taxon>
    </lineage>
</organism>
<name>A0A385EHN2_9CAUD</name>
<evidence type="ECO:0000313" key="9">
    <source>
        <dbReference type="EMBL" id="AXQ70557.1"/>
    </source>
</evidence>
<accession>A0A385EHN2</accession>
<protein>
    <submittedName>
        <fullName evidence="9">S-adenosylmethionine decarboxylase proenzyme</fullName>
        <ecNumber evidence="9">4.1.1.50</ecNumber>
    </submittedName>
</protein>
<evidence type="ECO:0000256" key="4">
    <source>
        <dbReference type="ARBA" id="ARBA00023115"/>
    </source>
</evidence>
<dbReference type="EC" id="4.1.1.50" evidence="9"/>
<dbReference type="NCBIfam" id="TIGR03330">
    <property type="entry name" value="SAM_DCase_Bsu"/>
    <property type="match status" value="1"/>
</dbReference>
<evidence type="ECO:0000256" key="8">
    <source>
        <dbReference type="ARBA" id="ARBA00023317"/>
    </source>
</evidence>
<keyword evidence="2" id="KW-0210">Decarboxylase</keyword>
<dbReference type="GeneID" id="55001938"/>
<dbReference type="GO" id="GO:0008295">
    <property type="term" value="P:spermidine biosynthetic process"/>
    <property type="evidence" value="ECO:0007669"/>
    <property type="project" value="InterPro"/>
</dbReference>
<sequence length="115" mass="12976">MSVKMRHILFTLKGCKPDLLDDEGWIRDTVYAASKKCKSTLLALNSHKFEPQGVTCVAMLAESHISIHTWPEKGMAVCDIFTCGDHTMPQDGVEYMKMELEASDIISNEFIRPLE</sequence>
<keyword evidence="6 9" id="KW-0456">Lyase</keyword>
<dbReference type="Proteomes" id="UP000257648">
    <property type="component" value="Segment"/>
</dbReference>
<dbReference type="HAMAP" id="MF_00464">
    <property type="entry name" value="AdoMetDC_1"/>
    <property type="match status" value="1"/>
</dbReference>
<keyword evidence="3" id="KW-0068">Autocatalytic cleavage</keyword>
<evidence type="ECO:0000256" key="2">
    <source>
        <dbReference type="ARBA" id="ARBA00022793"/>
    </source>
</evidence>
<dbReference type="GO" id="GO:0004014">
    <property type="term" value="F:adenosylmethionine decarboxylase activity"/>
    <property type="evidence" value="ECO:0007669"/>
    <property type="project" value="UniProtKB-EC"/>
</dbReference>
<evidence type="ECO:0000313" key="10">
    <source>
        <dbReference type="Proteomes" id="UP000257648"/>
    </source>
</evidence>
<dbReference type="RefSeq" id="YP_009810916.1">
    <property type="nucleotide sequence ID" value="NC_048049.1"/>
</dbReference>
<keyword evidence="7" id="KW-0704">Schiff base</keyword>
<dbReference type="PANTHER" id="PTHR33866:SF2">
    <property type="entry name" value="S-ADENOSYLMETHIONINE DECARBOXYLASE PROENZYME"/>
    <property type="match status" value="1"/>
</dbReference>
<dbReference type="KEGG" id="vg:55001938"/>
<evidence type="ECO:0000256" key="6">
    <source>
        <dbReference type="ARBA" id="ARBA00023239"/>
    </source>
</evidence>
<dbReference type="Gene3D" id="3.60.90.10">
    <property type="entry name" value="S-adenosylmethionine decarboxylase"/>
    <property type="match status" value="1"/>
</dbReference>
<evidence type="ECO:0000256" key="1">
    <source>
        <dbReference type="ARBA" id="ARBA00001928"/>
    </source>
</evidence>
<dbReference type="SUPFAM" id="SSF56276">
    <property type="entry name" value="S-adenosylmethionine decarboxylase"/>
    <property type="match status" value="1"/>
</dbReference>
<keyword evidence="4" id="KW-0620">Polyamine biosynthesis</keyword>
<dbReference type="PANTHER" id="PTHR33866">
    <property type="entry name" value="S-ADENOSYLMETHIONINE DECARBOXYLASE PROENZYME"/>
    <property type="match status" value="1"/>
</dbReference>
<dbReference type="Pfam" id="PF02675">
    <property type="entry name" value="AdoMet_dc"/>
    <property type="match status" value="1"/>
</dbReference>
<keyword evidence="10" id="KW-1185">Reference proteome</keyword>
<evidence type="ECO:0000256" key="5">
    <source>
        <dbReference type="ARBA" id="ARBA00023145"/>
    </source>
</evidence>
<keyword evidence="8" id="KW-0670">Pyruvate</keyword>
<dbReference type="InterPro" id="IPR003826">
    <property type="entry name" value="AdoMetDC_fam_prok"/>
</dbReference>
<comment type="cofactor">
    <cofactor evidence="1">
        <name>pyruvate</name>
        <dbReference type="ChEBI" id="CHEBI:15361"/>
    </cofactor>
</comment>
<evidence type="ECO:0000256" key="7">
    <source>
        <dbReference type="ARBA" id="ARBA00023270"/>
    </source>
</evidence>